<protein>
    <submittedName>
        <fullName evidence="1">Uncharacterized protein</fullName>
    </submittedName>
</protein>
<keyword evidence="2" id="KW-1185">Reference proteome</keyword>
<proteinExistence type="predicted"/>
<sequence>MGKRKGAVKVTVQCHGCDKTQTLRPSKIERCDAYACTWEHGPREELAPGLVREIVYNAAGGFWGWRDVLATEEDAQAVRRAREIAVLGVAESVVHDAARRMASD</sequence>
<dbReference type="AlphaFoldDB" id="A0A7W7S5R5"/>
<dbReference type="EMBL" id="JACHJU010000011">
    <property type="protein sequence ID" value="MBB4944419.1"/>
    <property type="molecule type" value="Genomic_DNA"/>
</dbReference>
<dbReference type="Proteomes" id="UP000534286">
    <property type="component" value="Unassembled WGS sequence"/>
</dbReference>
<comment type="caution">
    <text evidence="1">The sequence shown here is derived from an EMBL/GenBank/DDBJ whole genome shotgun (WGS) entry which is preliminary data.</text>
</comment>
<name>A0A7W7S5R5_9ACTN</name>
<evidence type="ECO:0000313" key="2">
    <source>
        <dbReference type="Proteomes" id="UP000534286"/>
    </source>
</evidence>
<accession>A0A7W7S5R5</accession>
<gene>
    <name evidence="1" type="ORF">FHR32_008825</name>
</gene>
<reference evidence="1 2" key="1">
    <citation type="submission" date="2020-08" db="EMBL/GenBank/DDBJ databases">
        <title>Sequencing the genomes of 1000 actinobacteria strains.</title>
        <authorList>
            <person name="Klenk H.-P."/>
        </authorList>
    </citation>
    <scope>NUCLEOTIDE SEQUENCE [LARGE SCALE GENOMIC DNA]</scope>
    <source>
        <strain evidence="1 2">DSM 43023</strain>
    </source>
</reference>
<dbReference type="RefSeq" id="WP_184760244.1">
    <property type="nucleotide sequence ID" value="NZ_BAABEK010000015.1"/>
</dbReference>
<organism evidence="1 2">
    <name type="scientific">Streptosporangium album</name>
    <dbReference type="NCBI Taxonomy" id="47479"/>
    <lineage>
        <taxon>Bacteria</taxon>
        <taxon>Bacillati</taxon>
        <taxon>Actinomycetota</taxon>
        <taxon>Actinomycetes</taxon>
        <taxon>Streptosporangiales</taxon>
        <taxon>Streptosporangiaceae</taxon>
        <taxon>Streptosporangium</taxon>
    </lineage>
</organism>
<evidence type="ECO:0000313" key="1">
    <source>
        <dbReference type="EMBL" id="MBB4944419.1"/>
    </source>
</evidence>